<dbReference type="Pfam" id="PF08696">
    <property type="entry name" value="Dna2"/>
    <property type="match status" value="1"/>
</dbReference>
<dbReference type="STRING" id="6186.A0A183K448"/>
<dbReference type="GO" id="GO:0005524">
    <property type="term" value="F:ATP binding"/>
    <property type="evidence" value="ECO:0007669"/>
    <property type="project" value="UniProtKB-KW"/>
</dbReference>
<evidence type="ECO:0000256" key="12">
    <source>
        <dbReference type="SAM" id="MobiDB-lite"/>
    </source>
</evidence>
<evidence type="ECO:0000256" key="8">
    <source>
        <dbReference type="ARBA" id="ARBA00023004"/>
    </source>
</evidence>
<reference evidence="18" key="1">
    <citation type="submission" date="2016-06" db="UniProtKB">
        <authorList>
            <consortium name="WormBaseParasite"/>
        </authorList>
    </citation>
    <scope>IDENTIFICATION</scope>
</reference>
<dbReference type="InterPro" id="IPR014808">
    <property type="entry name" value="DNA_replication_fac_Dna2_N"/>
</dbReference>
<organism evidence="18">
    <name type="scientific">Schistosoma curassoni</name>
    <dbReference type="NCBI Taxonomy" id="6186"/>
    <lineage>
        <taxon>Eukaryota</taxon>
        <taxon>Metazoa</taxon>
        <taxon>Spiralia</taxon>
        <taxon>Lophotrochozoa</taxon>
        <taxon>Platyhelminthes</taxon>
        <taxon>Trematoda</taxon>
        <taxon>Digenea</taxon>
        <taxon>Strigeidida</taxon>
        <taxon>Schistosomatoidea</taxon>
        <taxon>Schistosomatidae</taxon>
        <taxon>Schistosoma</taxon>
    </lineage>
</organism>
<name>A0A183K448_9TREM</name>
<keyword evidence="10" id="KW-0238">DNA-binding</keyword>
<dbReference type="GO" id="GO:0005634">
    <property type="term" value="C:nucleus"/>
    <property type="evidence" value="ECO:0007669"/>
    <property type="project" value="TreeGrafter"/>
</dbReference>
<dbReference type="InterPro" id="IPR050534">
    <property type="entry name" value="Coronavir_polyprotein_1ab"/>
</dbReference>
<evidence type="ECO:0000256" key="3">
    <source>
        <dbReference type="ARBA" id="ARBA00022741"/>
    </source>
</evidence>
<dbReference type="EMBL" id="UZAK01033406">
    <property type="protein sequence ID" value="VDP36967.1"/>
    <property type="molecule type" value="Genomic_DNA"/>
</dbReference>
<dbReference type="InterPro" id="IPR041679">
    <property type="entry name" value="DNA2/NAM7-like_C"/>
</dbReference>
<feature type="domain" description="DNA2/NAM7 helicase-like C-terminal" evidence="15">
    <location>
        <begin position="1184"/>
        <end position="1228"/>
    </location>
</feature>
<reference evidence="16 17" key="2">
    <citation type="submission" date="2018-11" db="EMBL/GenBank/DDBJ databases">
        <authorList>
            <consortium name="Pathogen Informatics"/>
        </authorList>
    </citation>
    <scope>NUCLEOTIDE SEQUENCE [LARGE SCALE GENOMIC DNA]</scope>
    <source>
        <strain evidence="16">Dakar</strain>
        <strain evidence="17">Dakar, Senegal</strain>
    </source>
</reference>
<proteinExistence type="inferred from homology"/>
<dbReference type="GO" id="GO:0006281">
    <property type="term" value="P:DNA repair"/>
    <property type="evidence" value="ECO:0007669"/>
    <property type="project" value="UniProtKB-KW"/>
</dbReference>
<keyword evidence="2" id="KW-0479">Metal-binding</keyword>
<keyword evidence="17" id="KW-1185">Reference proteome</keyword>
<keyword evidence="5" id="KW-0378">Hydrolase</keyword>
<evidence type="ECO:0000256" key="10">
    <source>
        <dbReference type="ARBA" id="ARBA00023125"/>
    </source>
</evidence>
<dbReference type="GO" id="GO:0051536">
    <property type="term" value="F:iron-sulfur cluster binding"/>
    <property type="evidence" value="ECO:0007669"/>
    <property type="project" value="UniProtKB-KW"/>
</dbReference>
<evidence type="ECO:0000256" key="2">
    <source>
        <dbReference type="ARBA" id="ARBA00022723"/>
    </source>
</evidence>
<evidence type="ECO:0000256" key="11">
    <source>
        <dbReference type="ARBA" id="ARBA00023204"/>
    </source>
</evidence>
<evidence type="ECO:0000256" key="4">
    <source>
        <dbReference type="ARBA" id="ARBA00022763"/>
    </source>
</evidence>
<dbReference type="Proteomes" id="UP000279833">
    <property type="component" value="Unassembled WGS sequence"/>
</dbReference>
<evidence type="ECO:0000259" key="13">
    <source>
        <dbReference type="Pfam" id="PF08696"/>
    </source>
</evidence>
<feature type="region of interest" description="Disordered" evidence="12">
    <location>
        <begin position="164"/>
        <end position="208"/>
    </location>
</feature>
<dbReference type="Pfam" id="PF13086">
    <property type="entry name" value="AAA_11"/>
    <property type="match status" value="2"/>
</dbReference>
<feature type="compositionally biased region" description="Basic and acidic residues" evidence="12">
    <location>
        <begin position="197"/>
        <end position="208"/>
    </location>
</feature>
<dbReference type="Pfam" id="PF13087">
    <property type="entry name" value="AAA_12"/>
    <property type="match status" value="1"/>
</dbReference>
<dbReference type="GO" id="GO:0043139">
    <property type="term" value="F:5'-3' DNA helicase activity"/>
    <property type="evidence" value="ECO:0007669"/>
    <property type="project" value="TreeGrafter"/>
</dbReference>
<evidence type="ECO:0000256" key="9">
    <source>
        <dbReference type="ARBA" id="ARBA00023014"/>
    </source>
</evidence>
<feature type="domain" description="DNA2/NAM7 helicase helicase" evidence="14">
    <location>
        <begin position="1062"/>
        <end position="1150"/>
    </location>
</feature>
<evidence type="ECO:0000256" key="7">
    <source>
        <dbReference type="ARBA" id="ARBA00022840"/>
    </source>
</evidence>
<evidence type="ECO:0000313" key="17">
    <source>
        <dbReference type="Proteomes" id="UP000279833"/>
    </source>
</evidence>
<keyword evidence="4" id="KW-0227">DNA damage</keyword>
<comment type="similarity">
    <text evidence="1">Belongs to the DNA2/NAM7 helicase family.</text>
</comment>
<evidence type="ECO:0000256" key="5">
    <source>
        <dbReference type="ARBA" id="ARBA00022801"/>
    </source>
</evidence>
<feature type="domain" description="DNA replication factor Dna2 N-terminal" evidence="13">
    <location>
        <begin position="303"/>
        <end position="534"/>
    </location>
</feature>
<evidence type="ECO:0000256" key="6">
    <source>
        <dbReference type="ARBA" id="ARBA00022806"/>
    </source>
</evidence>
<dbReference type="GO" id="GO:0003677">
    <property type="term" value="F:DNA binding"/>
    <property type="evidence" value="ECO:0007669"/>
    <property type="project" value="UniProtKB-KW"/>
</dbReference>
<dbReference type="GO" id="GO:0016787">
    <property type="term" value="F:hydrolase activity"/>
    <property type="evidence" value="ECO:0007669"/>
    <property type="project" value="UniProtKB-KW"/>
</dbReference>
<dbReference type="GO" id="GO:0005737">
    <property type="term" value="C:cytoplasm"/>
    <property type="evidence" value="ECO:0007669"/>
    <property type="project" value="TreeGrafter"/>
</dbReference>
<feature type="domain" description="DNA2/NAM7 helicase helicase" evidence="14">
    <location>
        <begin position="953"/>
        <end position="1052"/>
    </location>
</feature>
<protein>
    <submittedName>
        <fullName evidence="18">DNA replication ATP-dependent helicase/nuclease</fullName>
    </submittedName>
</protein>
<keyword evidence="6" id="KW-0347">Helicase</keyword>
<dbReference type="Gene3D" id="3.40.50.300">
    <property type="entry name" value="P-loop containing nucleotide triphosphate hydrolases"/>
    <property type="match status" value="1"/>
</dbReference>
<keyword evidence="11" id="KW-0234">DNA repair</keyword>
<dbReference type="PANTHER" id="PTHR43788:SF8">
    <property type="entry name" value="DNA-BINDING PROTEIN SMUBP-2"/>
    <property type="match status" value="1"/>
</dbReference>
<dbReference type="SUPFAM" id="SSF52540">
    <property type="entry name" value="P-loop containing nucleoside triphosphate hydrolases"/>
    <property type="match status" value="1"/>
</dbReference>
<evidence type="ECO:0000259" key="15">
    <source>
        <dbReference type="Pfam" id="PF13087"/>
    </source>
</evidence>
<sequence length="1251" mass="140312">MFAYLSVESKHSSCDESFIIPGTPDPTNRNLGASLSGRAALGTIHIDKISSPKSCKRKVVARRSSLTVRRDEVLRSKLHDLLSSDPIDKNENQQMCSNRQAQISAKLRRGNYDLLNYAPQDQVVKTTSKESEFNDVISHRSAITSNRAKKMVSTALLTCSASKRKATEISTAHSPDSPNYRKLNEYSVSNPEVTNTPKRDTNSKHSVTREVHLNTEELSALDDILDQLVRKDDLPSHKHIKQEAVTLDSSQIYCHNEHNTQSSVHDETFQLLNLSDWSPVKEELVIDQSELVVQLDDVSNTTDNRNKINVILRDSWFDTPIRIKDAINIIPNVYGDIKSPVYNNSTLIISDDNNDRTHNDCTALCLNPDYLLPTTKVVSSLNCLRRVVLEQFWVTDGGYREDNEIIVIDSNQTYNSQCDVMLTGSLVHELFQKIISRHNIQRDDVLQIVSGLIYRPSVVLQMYASGIEPKSLFTKLEEFIPKIFDWTQTHCIQHLPSRNSVTTVNQVKIKDVVAIEENIWSNRLGLKGKIDSTLLCEIPLLGELKPTLNLIPMELKSGNPSYSIEHKGQVITPKSAFSAAAGTLSGPAALPLLICLMAMLISSTVGGPTSIGKSVYLYLILAREFYGAHYSTSKYARVPVANAGWLVYLKEPIKQNFQKHISFTNPGIIYPDINSFRGLIQTRNRLVSGIIDLLRSADTSHEQLRVSDQKLKLPDCINQLRVCQTCSLQLTCSLLTENPAKPYSGAHDSFSSVHKILINHRSHLQQEYIEFFIKWSKLLLTEYLDNERFEHVIGNIYKTSLKVDKPITNGTIRGLRLVKTKILQSSLSGEDEVQSWFILHKSLDQPYESLLSLSSLNIGDFVIVSSDDSRFLGIELATVASVEGLNEVDLTSHGFVSPLSDYKKYVFSLISTSHLLRELIIDGRIPDMSKTISKKIVKESNHYLSLRPILKPLNVNQRTAILQTLFSQNYILIKGYPGSGKTETLVALLRVLILLKKRILVTAHTHSAVDNLLLRLCKTGETRVIRLGQMDRILPDLLNYSFEYKLNTFLKSDDKLKNDVIDYINNIMANTVVVGCTALSASGGNDLRHSALTYQKFDVVLIDEASQLMFPTTLGPLLCLADEQQSLDSIKCCRFVLVGDHYQLPPLVRSQKARLGGLDQSLFSLLLSHHDSDNSSLATNSSMDLSKKGYVTELTIQYRMNSKIMALSNQLTYKNKMSCANSCVSQATLKLNPNIVSDEISDKVNCNVRKK</sequence>
<evidence type="ECO:0000313" key="18">
    <source>
        <dbReference type="WBParaSite" id="SCUD_0000976601-mRNA-1"/>
    </source>
</evidence>
<feature type="compositionally biased region" description="Polar residues" evidence="12">
    <location>
        <begin position="186"/>
        <end position="196"/>
    </location>
</feature>
<dbReference type="InterPro" id="IPR027417">
    <property type="entry name" value="P-loop_NTPase"/>
</dbReference>
<dbReference type="InterPro" id="IPR041677">
    <property type="entry name" value="DNA2/NAM7_AAA_11"/>
</dbReference>
<evidence type="ECO:0000256" key="1">
    <source>
        <dbReference type="ARBA" id="ARBA00007913"/>
    </source>
</evidence>
<evidence type="ECO:0000259" key="14">
    <source>
        <dbReference type="Pfam" id="PF13086"/>
    </source>
</evidence>
<gene>
    <name evidence="16" type="ORF">SCUD_LOCUS9766</name>
</gene>
<dbReference type="PANTHER" id="PTHR43788">
    <property type="entry name" value="DNA2/NAM7 HELICASE FAMILY MEMBER"/>
    <property type="match status" value="1"/>
</dbReference>
<keyword evidence="8" id="KW-0408">Iron</keyword>
<keyword evidence="9" id="KW-0411">Iron-sulfur</keyword>
<dbReference type="WBParaSite" id="SCUD_0000976601-mRNA-1">
    <property type="protein sequence ID" value="SCUD_0000976601-mRNA-1"/>
    <property type="gene ID" value="SCUD_0000976601"/>
</dbReference>
<keyword evidence="7" id="KW-0067">ATP-binding</keyword>
<accession>A0A183K448</accession>
<evidence type="ECO:0000313" key="16">
    <source>
        <dbReference type="EMBL" id="VDP36967.1"/>
    </source>
</evidence>
<keyword evidence="3" id="KW-0547">Nucleotide-binding</keyword>
<feature type="compositionally biased region" description="Polar residues" evidence="12">
    <location>
        <begin position="168"/>
        <end position="177"/>
    </location>
</feature>
<dbReference type="AlphaFoldDB" id="A0A183K448"/>
<dbReference type="GO" id="GO:0046872">
    <property type="term" value="F:metal ion binding"/>
    <property type="evidence" value="ECO:0007669"/>
    <property type="project" value="UniProtKB-KW"/>
</dbReference>